<evidence type="ECO:0000313" key="1">
    <source>
        <dbReference type="EMBL" id="WPU64364.1"/>
    </source>
</evidence>
<dbReference type="AlphaFoldDB" id="A0AAX4HM77"/>
<evidence type="ECO:0000313" key="2">
    <source>
        <dbReference type="Proteomes" id="UP001324634"/>
    </source>
</evidence>
<dbReference type="Proteomes" id="UP001324634">
    <property type="component" value="Chromosome"/>
</dbReference>
<evidence type="ECO:0008006" key="3">
    <source>
        <dbReference type="Google" id="ProtNLM"/>
    </source>
</evidence>
<accession>A0AAX4HM77</accession>
<gene>
    <name evidence="1" type="ORF">SOO65_16845</name>
</gene>
<protein>
    <recommendedName>
        <fullName evidence="3">Lipoxygenase domain-containing protein</fullName>
    </recommendedName>
</protein>
<dbReference type="KEGG" id="psti:SOO65_16845"/>
<organism evidence="1 2">
    <name type="scientific">Peredibacter starrii</name>
    <dbReference type="NCBI Taxonomy" id="28202"/>
    <lineage>
        <taxon>Bacteria</taxon>
        <taxon>Pseudomonadati</taxon>
        <taxon>Bdellovibrionota</taxon>
        <taxon>Bacteriovoracia</taxon>
        <taxon>Bacteriovoracales</taxon>
        <taxon>Bacteriovoracaceae</taxon>
        <taxon>Peredibacter</taxon>
    </lineage>
</organism>
<dbReference type="RefSeq" id="WP_321393043.1">
    <property type="nucleotide sequence ID" value="NZ_CP139487.1"/>
</dbReference>
<dbReference type="Gene3D" id="1.20.245.10">
    <property type="entry name" value="Lipoxygenase-1, Domain 5"/>
    <property type="match status" value="1"/>
</dbReference>
<reference evidence="1 2" key="1">
    <citation type="submission" date="2023-11" db="EMBL/GenBank/DDBJ databases">
        <title>Peredibacter starrii A3.12.</title>
        <authorList>
            <person name="Mitchell R.J."/>
        </authorList>
    </citation>
    <scope>NUCLEOTIDE SEQUENCE [LARGE SCALE GENOMIC DNA]</scope>
    <source>
        <strain evidence="1 2">A3.12</strain>
    </source>
</reference>
<proteinExistence type="predicted"/>
<name>A0AAX4HM77_9BACT</name>
<sequence length="485" mass="56366">MSSALKLENPELEKDLNELPPQKFLYNRGGPWPQPSANHPIGEVPAVLHLPFSETFRWWMKVGSRYLWDLAFYTPRALCRSLWYGGLKPLSNEEFKNLFFHTCYAKYLKDELSFNVRKIFSGYIDRSKTYYVVDFSAMDLLTPIEGLHCEKSITLFEVDGKNAKPVAINLRNYVVDPNDGDLWALAKFICIQGASVHINVVEHPKLHFPMDAINAITKTSVPTDHLLFQFLIPHFDITLKLDYQVLNNPTSLLENKWWMIYGPFPATSESLRDLLVVGYKGIKGNPSYQPYTYPLSGPKKCLSDFGNFHDAYYPAYYELAKNVLKEIPRGDEVVTQWANYINSFMPSFPDGVEIWERDNFVKAVAVLIWDLTLGHATDHRTYSEIPVYHNPMRLRIGSPEFKNPDFKFNHKKALTIIDQTKWIMANRLFYETWNVSDLMKVDYGFKQPHLNQHVSDFKKRMKEIESKLTIKNYMPVDEIPTSIQY</sequence>
<dbReference type="SUPFAM" id="SSF48484">
    <property type="entry name" value="Lipoxigenase"/>
    <property type="match status" value="1"/>
</dbReference>
<dbReference type="InterPro" id="IPR036226">
    <property type="entry name" value="LipOase_C_sf"/>
</dbReference>
<dbReference type="EMBL" id="CP139487">
    <property type="protein sequence ID" value="WPU64364.1"/>
    <property type="molecule type" value="Genomic_DNA"/>
</dbReference>
<keyword evidence="2" id="KW-1185">Reference proteome</keyword>